<evidence type="ECO:0000313" key="3">
    <source>
        <dbReference type="Proteomes" id="UP000305836"/>
    </source>
</evidence>
<organism evidence="2 3">
    <name type="scientific">Kribbella jiaozuonensis</name>
    <dbReference type="NCBI Taxonomy" id="2575441"/>
    <lineage>
        <taxon>Bacteria</taxon>
        <taxon>Bacillati</taxon>
        <taxon>Actinomycetota</taxon>
        <taxon>Actinomycetes</taxon>
        <taxon>Propionibacteriales</taxon>
        <taxon>Kribbellaceae</taxon>
        <taxon>Kribbella</taxon>
    </lineage>
</organism>
<dbReference type="OrthoDB" id="9795306at2"/>
<dbReference type="Gene3D" id="3.30.720.110">
    <property type="match status" value="1"/>
</dbReference>
<comment type="caution">
    <text evidence="2">The sequence shown here is derived from an EMBL/GenBank/DDBJ whole genome shotgun (WGS) entry which is preliminary data.</text>
</comment>
<sequence length="150" mass="15981">MVTAVIAIHLVVNDPDQAASWYTEVLGAEETSRLTLPDGRTLTVELLLDNTSLAVAGEMPDRGLRTPAALGGSPAALHLQVSDIDSAWARALQAGATVFEPVHDAFWGDRTGQFLDPSGHRWALDQHVRDVPSEEIAALAAQLFSGSATR</sequence>
<dbReference type="PANTHER" id="PTHR34109:SF1">
    <property type="entry name" value="VOC DOMAIN-CONTAINING PROTEIN"/>
    <property type="match status" value="1"/>
</dbReference>
<evidence type="ECO:0000259" key="1">
    <source>
        <dbReference type="PROSITE" id="PS51819"/>
    </source>
</evidence>
<dbReference type="InterPro" id="IPR037523">
    <property type="entry name" value="VOC_core"/>
</dbReference>
<feature type="domain" description="VOC" evidence="1">
    <location>
        <begin position="4"/>
        <end position="127"/>
    </location>
</feature>
<dbReference type="CDD" id="cd07246">
    <property type="entry name" value="VOC_like"/>
    <property type="match status" value="1"/>
</dbReference>
<dbReference type="PANTHER" id="PTHR34109">
    <property type="entry name" value="BNAUNNG04460D PROTEIN-RELATED"/>
    <property type="match status" value="1"/>
</dbReference>
<proteinExistence type="predicted"/>
<gene>
    <name evidence="2" type="ORF">FDA38_02220</name>
</gene>
<dbReference type="AlphaFoldDB" id="A0A4U3M7E3"/>
<protein>
    <submittedName>
        <fullName evidence="2">VOC family protein</fullName>
    </submittedName>
</protein>
<accession>A0A4U3M7E3</accession>
<dbReference type="InterPro" id="IPR029068">
    <property type="entry name" value="Glyas_Bleomycin-R_OHBP_Dase"/>
</dbReference>
<keyword evidence="3" id="KW-1185">Reference proteome</keyword>
<dbReference type="EMBL" id="SZPZ01000001">
    <property type="protein sequence ID" value="TKK83397.1"/>
    <property type="molecule type" value="Genomic_DNA"/>
</dbReference>
<dbReference type="InterPro" id="IPR004360">
    <property type="entry name" value="Glyas_Fos-R_dOase_dom"/>
</dbReference>
<reference evidence="2 3" key="1">
    <citation type="submission" date="2019-04" db="EMBL/GenBank/DDBJ databases">
        <title>Kribbella sp. NEAU-THZ 27 nov., a novel actinomycete isolated from soil.</title>
        <authorList>
            <person name="Duan L."/>
        </authorList>
    </citation>
    <scope>NUCLEOTIDE SEQUENCE [LARGE SCALE GENOMIC DNA]</scope>
    <source>
        <strain evidence="3">NEAU-THZ27</strain>
    </source>
</reference>
<dbReference type="Gene3D" id="3.30.720.120">
    <property type="match status" value="1"/>
</dbReference>
<dbReference type="Pfam" id="PF00903">
    <property type="entry name" value="Glyoxalase"/>
    <property type="match status" value="1"/>
</dbReference>
<dbReference type="SUPFAM" id="SSF54593">
    <property type="entry name" value="Glyoxalase/Bleomycin resistance protein/Dihydroxybiphenyl dioxygenase"/>
    <property type="match status" value="1"/>
</dbReference>
<dbReference type="PROSITE" id="PS51819">
    <property type="entry name" value="VOC"/>
    <property type="match status" value="1"/>
</dbReference>
<evidence type="ECO:0000313" key="2">
    <source>
        <dbReference type="EMBL" id="TKK83397.1"/>
    </source>
</evidence>
<dbReference type="Proteomes" id="UP000305836">
    <property type="component" value="Unassembled WGS sequence"/>
</dbReference>
<name>A0A4U3M7E3_9ACTN</name>